<reference evidence="1 2" key="2">
    <citation type="journal article" date="2022" name="Mol. Ecol. Resour.">
        <title>The genomes of chicory, endive, great burdock and yacon provide insights into Asteraceae paleo-polyploidization history and plant inulin production.</title>
        <authorList>
            <person name="Fan W."/>
            <person name="Wang S."/>
            <person name="Wang H."/>
            <person name="Wang A."/>
            <person name="Jiang F."/>
            <person name="Liu H."/>
            <person name="Zhao H."/>
            <person name="Xu D."/>
            <person name="Zhang Y."/>
        </authorList>
    </citation>
    <scope>NUCLEOTIDE SEQUENCE [LARGE SCALE GENOMIC DNA]</scope>
    <source>
        <strain evidence="2">cv. Punajuju</strain>
        <tissue evidence="1">Leaves</tissue>
    </source>
</reference>
<keyword evidence="2" id="KW-1185">Reference proteome</keyword>
<protein>
    <submittedName>
        <fullName evidence="1">Uncharacterized protein</fullName>
    </submittedName>
</protein>
<accession>A0ACB9GXX0</accession>
<dbReference type="Proteomes" id="UP001055811">
    <property type="component" value="Linkage Group LG01"/>
</dbReference>
<organism evidence="1 2">
    <name type="scientific">Cichorium intybus</name>
    <name type="common">Chicory</name>
    <dbReference type="NCBI Taxonomy" id="13427"/>
    <lineage>
        <taxon>Eukaryota</taxon>
        <taxon>Viridiplantae</taxon>
        <taxon>Streptophyta</taxon>
        <taxon>Embryophyta</taxon>
        <taxon>Tracheophyta</taxon>
        <taxon>Spermatophyta</taxon>
        <taxon>Magnoliopsida</taxon>
        <taxon>eudicotyledons</taxon>
        <taxon>Gunneridae</taxon>
        <taxon>Pentapetalae</taxon>
        <taxon>asterids</taxon>
        <taxon>campanulids</taxon>
        <taxon>Asterales</taxon>
        <taxon>Asteraceae</taxon>
        <taxon>Cichorioideae</taxon>
        <taxon>Cichorieae</taxon>
        <taxon>Cichoriinae</taxon>
        <taxon>Cichorium</taxon>
    </lineage>
</organism>
<proteinExistence type="predicted"/>
<reference evidence="2" key="1">
    <citation type="journal article" date="2022" name="Mol. Ecol. Resour.">
        <title>The genomes of chicory, endive, great burdock and yacon provide insights into Asteraceae palaeo-polyploidization history and plant inulin production.</title>
        <authorList>
            <person name="Fan W."/>
            <person name="Wang S."/>
            <person name="Wang H."/>
            <person name="Wang A."/>
            <person name="Jiang F."/>
            <person name="Liu H."/>
            <person name="Zhao H."/>
            <person name="Xu D."/>
            <person name="Zhang Y."/>
        </authorList>
    </citation>
    <scope>NUCLEOTIDE SEQUENCE [LARGE SCALE GENOMIC DNA]</scope>
    <source>
        <strain evidence="2">cv. Punajuju</strain>
    </source>
</reference>
<evidence type="ECO:0000313" key="1">
    <source>
        <dbReference type="EMBL" id="KAI3788423.1"/>
    </source>
</evidence>
<evidence type="ECO:0000313" key="2">
    <source>
        <dbReference type="Proteomes" id="UP001055811"/>
    </source>
</evidence>
<gene>
    <name evidence="1" type="ORF">L2E82_01190</name>
</gene>
<sequence>MKAEKPYKAFVKDIGNVAGPNEKRDKSLQFAFVRSKNKGVENYRSSGHVLATTQKAGEARKRCISRFSRLVVKWVFVKMSLDFKISRFNGRLMISSKIRRLRIHLGDLIVAGKGKYLQFVICNIVSCNLSYICRLAGGQKVVDTAPQE</sequence>
<comment type="caution">
    <text evidence="1">The sequence shown here is derived from an EMBL/GenBank/DDBJ whole genome shotgun (WGS) entry which is preliminary data.</text>
</comment>
<dbReference type="EMBL" id="CM042009">
    <property type="protein sequence ID" value="KAI3788423.1"/>
    <property type="molecule type" value="Genomic_DNA"/>
</dbReference>
<name>A0ACB9GXX0_CICIN</name>